<accession>A0A6A5U1Y4</accession>
<reference evidence="1" key="1">
    <citation type="journal article" date="2020" name="Stud. Mycol.">
        <title>101 Dothideomycetes genomes: a test case for predicting lifestyles and emergence of pathogens.</title>
        <authorList>
            <person name="Haridas S."/>
            <person name="Albert R."/>
            <person name="Binder M."/>
            <person name="Bloem J."/>
            <person name="Labutti K."/>
            <person name="Salamov A."/>
            <person name="Andreopoulos B."/>
            <person name="Baker S."/>
            <person name="Barry K."/>
            <person name="Bills G."/>
            <person name="Bluhm B."/>
            <person name="Cannon C."/>
            <person name="Castanera R."/>
            <person name="Culley D."/>
            <person name="Daum C."/>
            <person name="Ezra D."/>
            <person name="Gonzalez J."/>
            <person name="Henrissat B."/>
            <person name="Kuo A."/>
            <person name="Liang C."/>
            <person name="Lipzen A."/>
            <person name="Lutzoni F."/>
            <person name="Magnuson J."/>
            <person name="Mondo S."/>
            <person name="Nolan M."/>
            <person name="Ohm R."/>
            <person name="Pangilinan J."/>
            <person name="Park H.-J."/>
            <person name="Ramirez L."/>
            <person name="Alfaro M."/>
            <person name="Sun H."/>
            <person name="Tritt A."/>
            <person name="Yoshinaga Y."/>
            <person name="Zwiers L.-H."/>
            <person name="Turgeon B."/>
            <person name="Goodwin S."/>
            <person name="Spatafora J."/>
            <person name="Crous P."/>
            <person name="Grigoriev I."/>
        </authorList>
    </citation>
    <scope>NUCLEOTIDE SEQUENCE</scope>
    <source>
        <strain evidence="1">CBS 675.92</strain>
    </source>
</reference>
<protein>
    <submittedName>
        <fullName evidence="1">Uncharacterized protein</fullName>
    </submittedName>
</protein>
<proteinExistence type="predicted"/>
<organism evidence="1 2">
    <name type="scientific">Byssothecium circinans</name>
    <dbReference type="NCBI Taxonomy" id="147558"/>
    <lineage>
        <taxon>Eukaryota</taxon>
        <taxon>Fungi</taxon>
        <taxon>Dikarya</taxon>
        <taxon>Ascomycota</taxon>
        <taxon>Pezizomycotina</taxon>
        <taxon>Dothideomycetes</taxon>
        <taxon>Pleosporomycetidae</taxon>
        <taxon>Pleosporales</taxon>
        <taxon>Massarineae</taxon>
        <taxon>Massarinaceae</taxon>
        <taxon>Byssothecium</taxon>
    </lineage>
</organism>
<dbReference type="Proteomes" id="UP000800035">
    <property type="component" value="Unassembled WGS sequence"/>
</dbReference>
<evidence type="ECO:0000313" key="1">
    <source>
        <dbReference type="EMBL" id="KAF1957959.1"/>
    </source>
</evidence>
<gene>
    <name evidence="1" type="ORF">CC80DRAFT_503497</name>
</gene>
<keyword evidence="2" id="KW-1185">Reference proteome</keyword>
<dbReference type="EMBL" id="ML976988">
    <property type="protein sequence ID" value="KAF1957959.1"/>
    <property type="molecule type" value="Genomic_DNA"/>
</dbReference>
<name>A0A6A5U1Y4_9PLEO</name>
<dbReference type="AlphaFoldDB" id="A0A6A5U1Y4"/>
<evidence type="ECO:0000313" key="2">
    <source>
        <dbReference type="Proteomes" id="UP000800035"/>
    </source>
</evidence>
<sequence length="186" mass="21309">MTREERPCQKKQSAQCQEIFNQTQRTGSEDTVRRRPDRQRLIFIYSVLAHPPTWKPSHDDVVDVVCRISYRYYFLQKPRGMLGCRPVTDFLPLAEGLEPFENAEEQRLLPVEGLAALKELVRVIAPPRRWNVPSVVDIGLGEAGELDGEGFVVWARKIRQVEGTIERMTGCKSTVLEADVNNYLPQ</sequence>
<dbReference type="OrthoDB" id="3754547at2759"/>